<dbReference type="InParanoid" id="B0XGT5"/>
<proteinExistence type="predicted"/>
<dbReference type="Proteomes" id="UP000002320">
    <property type="component" value="Unassembled WGS sequence"/>
</dbReference>
<feature type="compositionally biased region" description="Polar residues" evidence="1">
    <location>
        <begin position="22"/>
        <end position="48"/>
    </location>
</feature>
<evidence type="ECO:0000313" key="3">
    <source>
        <dbReference type="EnsemblMetazoa" id="CPIJ018719-PA"/>
    </source>
</evidence>
<dbReference type="EnsemblMetazoa" id="CPIJ018719-RA">
    <property type="protein sequence ID" value="CPIJ018719-PA"/>
    <property type="gene ID" value="CPIJ018719"/>
</dbReference>
<sequence>MRLQPVILNRNQDLAGDHVQHQPLQQQSIPRQPGDTISSGVRSTTSVKRNAKHLPQCTVRPKQML</sequence>
<dbReference type="VEuPathDB" id="VectorBase:CPIJ018719"/>
<reference evidence="2" key="1">
    <citation type="submission" date="2007-03" db="EMBL/GenBank/DDBJ databases">
        <title>Annotation of Culex pipiens quinquefasciatus.</title>
        <authorList>
            <consortium name="The Broad Institute Genome Sequencing Platform"/>
            <person name="Atkinson P.W."/>
            <person name="Hemingway J."/>
            <person name="Christensen B.M."/>
            <person name="Higgs S."/>
            <person name="Kodira C."/>
            <person name="Hannick L."/>
            <person name="Megy K."/>
            <person name="O'Leary S."/>
            <person name="Pearson M."/>
            <person name="Haas B.J."/>
            <person name="Mauceli E."/>
            <person name="Wortman J.R."/>
            <person name="Lee N.H."/>
            <person name="Guigo R."/>
            <person name="Stanke M."/>
            <person name="Alvarado L."/>
            <person name="Amedeo P."/>
            <person name="Antoine C.H."/>
            <person name="Arensburger P."/>
            <person name="Bidwell S.L."/>
            <person name="Crawford M."/>
            <person name="Camaro F."/>
            <person name="Devon K."/>
            <person name="Engels R."/>
            <person name="Hammond M."/>
            <person name="Howarth C."/>
            <person name="Koehrsen M."/>
            <person name="Lawson D."/>
            <person name="Montgomery P."/>
            <person name="Nene V."/>
            <person name="Nusbaum C."/>
            <person name="Puiu D."/>
            <person name="Romero-Severson J."/>
            <person name="Severson D.W."/>
            <person name="Shumway M."/>
            <person name="Sisk P."/>
            <person name="Stolte C."/>
            <person name="Zeng Q."/>
            <person name="Eisenstadt E."/>
            <person name="Fraser-Liggett C."/>
            <person name="Strausberg R."/>
            <person name="Galagan J."/>
            <person name="Birren B."/>
            <person name="Collins F.H."/>
        </authorList>
    </citation>
    <scope>NUCLEOTIDE SEQUENCE [LARGE SCALE GENOMIC DNA]</scope>
    <source>
        <strain evidence="2">JHB</strain>
    </source>
</reference>
<dbReference type="HOGENOM" id="CLU_2851873_0_0_1"/>
<protein>
    <submittedName>
        <fullName evidence="2 3">Uncharacterized protein</fullName>
    </submittedName>
</protein>
<dbReference type="AlphaFoldDB" id="B0XGT5"/>
<reference evidence="3" key="2">
    <citation type="submission" date="2020-05" db="UniProtKB">
        <authorList>
            <consortium name="EnsemblMetazoa"/>
        </authorList>
    </citation>
    <scope>IDENTIFICATION</scope>
    <source>
        <strain evidence="3">JHB</strain>
    </source>
</reference>
<feature type="region of interest" description="Disordered" evidence="1">
    <location>
        <begin position="13"/>
        <end position="65"/>
    </location>
</feature>
<accession>B0XGT5</accession>
<organism>
    <name type="scientific">Culex quinquefasciatus</name>
    <name type="common">Southern house mosquito</name>
    <name type="synonym">Culex pungens</name>
    <dbReference type="NCBI Taxonomy" id="7176"/>
    <lineage>
        <taxon>Eukaryota</taxon>
        <taxon>Metazoa</taxon>
        <taxon>Ecdysozoa</taxon>
        <taxon>Arthropoda</taxon>
        <taxon>Hexapoda</taxon>
        <taxon>Insecta</taxon>
        <taxon>Pterygota</taxon>
        <taxon>Neoptera</taxon>
        <taxon>Endopterygota</taxon>
        <taxon>Diptera</taxon>
        <taxon>Nematocera</taxon>
        <taxon>Culicoidea</taxon>
        <taxon>Culicidae</taxon>
        <taxon>Culicinae</taxon>
        <taxon>Culicini</taxon>
        <taxon>Culex</taxon>
        <taxon>Culex</taxon>
    </lineage>
</organism>
<keyword evidence="4" id="KW-1185">Reference proteome</keyword>
<dbReference type="EMBL" id="DS233062">
    <property type="protein sequence ID" value="EDS27822.1"/>
    <property type="molecule type" value="Genomic_DNA"/>
</dbReference>
<gene>
    <name evidence="3" type="primary">6052622</name>
    <name evidence="2" type="ORF">CpipJ_CPIJ018719</name>
</gene>
<evidence type="ECO:0000313" key="4">
    <source>
        <dbReference type="Proteomes" id="UP000002320"/>
    </source>
</evidence>
<evidence type="ECO:0000256" key="1">
    <source>
        <dbReference type="SAM" id="MobiDB-lite"/>
    </source>
</evidence>
<evidence type="ECO:0000313" key="2">
    <source>
        <dbReference type="EMBL" id="EDS27822.1"/>
    </source>
</evidence>
<dbReference type="KEGG" id="cqu:CpipJ_CPIJ018719"/>
<name>B0XGT5_CULQU</name>